<dbReference type="Proteomes" id="UP001230649">
    <property type="component" value="Unassembled WGS sequence"/>
</dbReference>
<proteinExistence type="predicted"/>
<reference evidence="1" key="1">
    <citation type="submission" date="2023-04" db="EMBL/GenBank/DDBJ databases">
        <title>Draft Genome sequencing of Naganishia species isolated from polar environments using Oxford Nanopore Technology.</title>
        <authorList>
            <person name="Leo P."/>
            <person name="Venkateswaran K."/>
        </authorList>
    </citation>
    <scope>NUCLEOTIDE SEQUENCE</scope>
    <source>
        <strain evidence="1">MNA-CCFEE 5262</strain>
    </source>
</reference>
<sequence>MSSPNARSTAPSSNMQRANRPRSSSDSAVAYGQQGQIFPVELVTLISTFLYDSRSLKTVAQLNRTSKAVRQETISVLYQTVGYKCVPSWVHTMGFTVPPGWKYTRNLLLSNTTFQLLLQHLRFMAHLKIISKPTIEEAFPKLDLIAVTDHQSFTKITLYKPLTMAAILERLKTDKFKEPSFFGTTENRKPSTAGQCRPGCRRSLEAGMETITELELKDGAYLLPATSSDVVGFHAEDPTKLLNFRLASRQLPKDPEASKECIKQVLQCFRNVQEQNTKVKDMALSIEAPAEWCDVLIEALSEIQPMHGNVHVTILTASTYAAFRQVVTSLADVYSTNWLASAVEQNLRKHFVLVHGLEQQPSPSMTLIAPASNGARLMGSLELGRWVEGENGAGAVHQERGFGANVYRLAQGLVGGLPPLPEAHFYEAYPCEAGYAAVEQAGDA</sequence>
<protein>
    <submittedName>
        <fullName evidence="1">Uncharacterized protein</fullName>
    </submittedName>
</protein>
<accession>A0ACC2VBA3</accession>
<evidence type="ECO:0000313" key="1">
    <source>
        <dbReference type="EMBL" id="KAJ9095852.1"/>
    </source>
</evidence>
<organism evidence="1 2">
    <name type="scientific">Naganishia adeliensis</name>
    <dbReference type="NCBI Taxonomy" id="92952"/>
    <lineage>
        <taxon>Eukaryota</taxon>
        <taxon>Fungi</taxon>
        <taxon>Dikarya</taxon>
        <taxon>Basidiomycota</taxon>
        <taxon>Agaricomycotina</taxon>
        <taxon>Tremellomycetes</taxon>
        <taxon>Filobasidiales</taxon>
        <taxon>Filobasidiaceae</taxon>
        <taxon>Naganishia</taxon>
    </lineage>
</organism>
<dbReference type="EMBL" id="JASBWS010000119">
    <property type="protein sequence ID" value="KAJ9095852.1"/>
    <property type="molecule type" value="Genomic_DNA"/>
</dbReference>
<name>A0ACC2VBA3_9TREE</name>
<keyword evidence="2" id="KW-1185">Reference proteome</keyword>
<gene>
    <name evidence="1" type="ORF">QFC20_006561</name>
</gene>
<comment type="caution">
    <text evidence="1">The sequence shown here is derived from an EMBL/GenBank/DDBJ whole genome shotgun (WGS) entry which is preliminary data.</text>
</comment>
<evidence type="ECO:0000313" key="2">
    <source>
        <dbReference type="Proteomes" id="UP001230649"/>
    </source>
</evidence>